<dbReference type="Gene3D" id="2.30.29.30">
    <property type="entry name" value="Pleckstrin-homology domain (PH domain)/Phosphotyrosine-binding domain (PTB)"/>
    <property type="match status" value="1"/>
</dbReference>
<dbReference type="SUPFAM" id="SSF48425">
    <property type="entry name" value="Sec7 domain"/>
    <property type="match status" value="1"/>
</dbReference>
<feature type="compositionally biased region" description="Polar residues" evidence="1">
    <location>
        <begin position="742"/>
        <end position="758"/>
    </location>
</feature>
<name>A0AAN6XV48_9PEZI</name>
<comment type="caution">
    <text evidence="3">The sequence shown here is derived from an EMBL/GenBank/DDBJ whole genome shotgun (WGS) entry which is preliminary data.</text>
</comment>
<feature type="region of interest" description="Disordered" evidence="1">
    <location>
        <begin position="160"/>
        <end position="331"/>
    </location>
</feature>
<dbReference type="InterPro" id="IPR000904">
    <property type="entry name" value="Sec7_dom"/>
</dbReference>
<feature type="region of interest" description="Disordered" evidence="1">
    <location>
        <begin position="1083"/>
        <end position="1151"/>
    </location>
</feature>
<feature type="compositionally biased region" description="Polar residues" evidence="1">
    <location>
        <begin position="304"/>
        <end position="331"/>
    </location>
</feature>
<feature type="compositionally biased region" description="Low complexity" evidence="1">
    <location>
        <begin position="1125"/>
        <end position="1138"/>
    </location>
</feature>
<dbReference type="Gene3D" id="1.10.1000.11">
    <property type="entry name" value="Arf Nucleotide-binding Site Opener,domain 2"/>
    <property type="match status" value="1"/>
</dbReference>
<feature type="compositionally biased region" description="Basic and acidic residues" evidence="1">
    <location>
        <begin position="727"/>
        <end position="740"/>
    </location>
</feature>
<dbReference type="SUPFAM" id="SSF50729">
    <property type="entry name" value="PH domain-like"/>
    <property type="match status" value="1"/>
</dbReference>
<evidence type="ECO:0000313" key="4">
    <source>
        <dbReference type="Proteomes" id="UP001301769"/>
    </source>
</evidence>
<evidence type="ECO:0000259" key="2">
    <source>
        <dbReference type="PROSITE" id="PS50190"/>
    </source>
</evidence>
<feature type="compositionally biased region" description="Polar residues" evidence="1">
    <location>
        <begin position="20"/>
        <end position="29"/>
    </location>
</feature>
<feature type="compositionally biased region" description="Pro residues" evidence="1">
    <location>
        <begin position="54"/>
        <end position="64"/>
    </location>
</feature>
<accession>A0AAN6XV48</accession>
<protein>
    <recommendedName>
        <fullName evidence="2">SEC7 domain-containing protein</fullName>
    </recommendedName>
</protein>
<feature type="compositionally biased region" description="Polar residues" evidence="1">
    <location>
        <begin position="193"/>
        <end position="215"/>
    </location>
</feature>
<feature type="compositionally biased region" description="Polar residues" evidence="1">
    <location>
        <begin position="477"/>
        <end position="490"/>
    </location>
</feature>
<dbReference type="PANTHER" id="PTHR10663">
    <property type="entry name" value="GUANYL-NUCLEOTIDE EXCHANGE FACTOR"/>
    <property type="match status" value="1"/>
</dbReference>
<dbReference type="SMART" id="SM00222">
    <property type="entry name" value="Sec7"/>
    <property type="match status" value="1"/>
</dbReference>
<evidence type="ECO:0000313" key="3">
    <source>
        <dbReference type="EMBL" id="KAK4207191.1"/>
    </source>
</evidence>
<dbReference type="Pfam" id="PF15410">
    <property type="entry name" value="PH_9"/>
    <property type="match status" value="1"/>
</dbReference>
<dbReference type="Pfam" id="PF01369">
    <property type="entry name" value="Sec7"/>
    <property type="match status" value="1"/>
</dbReference>
<feature type="compositionally biased region" description="Pro residues" evidence="1">
    <location>
        <begin position="524"/>
        <end position="535"/>
    </location>
</feature>
<dbReference type="PANTHER" id="PTHR10663:SF373">
    <property type="entry name" value="PH AND SEC7 DOMAIN-CONTAINING PROTEIN C11E3.11C"/>
    <property type="match status" value="1"/>
</dbReference>
<feature type="compositionally biased region" description="Low complexity" evidence="1">
    <location>
        <begin position="712"/>
        <end position="723"/>
    </location>
</feature>
<feature type="compositionally biased region" description="Basic and acidic residues" evidence="1">
    <location>
        <begin position="31"/>
        <end position="51"/>
    </location>
</feature>
<dbReference type="InterPro" id="IPR011993">
    <property type="entry name" value="PH-like_dom_sf"/>
</dbReference>
<feature type="compositionally biased region" description="Polar residues" evidence="1">
    <location>
        <begin position="1139"/>
        <end position="1151"/>
    </location>
</feature>
<reference evidence="3" key="2">
    <citation type="submission" date="2023-05" db="EMBL/GenBank/DDBJ databases">
        <authorList>
            <consortium name="Lawrence Berkeley National Laboratory"/>
            <person name="Steindorff A."/>
            <person name="Hensen N."/>
            <person name="Bonometti L."/>
            <person name="Westerberg I."/>
            <person name="Brannstrom I.O."/>
            <person name="Guillou S."/>
            <person name="Cros-Aarteil S."/>
            <person name="Calhoun S."/>
            <person name="Haridas S."/>
            <person name="Kuo A."/>
            <person name="Mondo S."/>
            <person name="Pangilinan J."/>
            <person name="Riley R."/>
            <person name="Labutti K."/>
            <person name="Andreopoulos B."/>
            <person name="Lipzen A."/>
            <person name="Chen C."/>
            <person name="Yanf M."/>
            <person name="Daum C."/>
            <person name="Ng V."/>
            <person name="Clum A."/>
            <person name="Ohm R."/>
            <person name="Martin F."/>
            <person name="Silar P."/>
            <person name="Natvig D."/>
            <person name="Lalanne C."/>
            <person name="Gautier V."/>
            <person name="Ament-Velasquez S.L."/>
            <person name="Kruys A."/>
            <person name="Hutchinson M.I."/>
            <person name="Powell A.J."/>
            <person name="Barry K."/>
            <person name="Miller A.N."/>
            <person name="Grigoriev I.V."/>
            <person name="Debuchy R."/>
            <person name="Gladieux P."/>
            <person name="Thoren M.H."/>
            <person name="Johannesson H."/>
        </authorList>
    </citation>
    <scope>NUCLEOTIDE SEQUENCE</scope>
    <source>
        <strain evidence="3">PSN293</strain>
    </source>
</reference>
<dbReference type="CDD" id="cd00171">
    <property type="entry name" value="Sec7"/>
    <property type="match status" value="1"/>
</dbReference>
<feature type="compositionally biased region" description="Pro residues" evidence="1">
    <location>
        <begin position="657"/>
        <end position="666"/>
    </location>
</feature>
<dbReference type="InterPro" id="IPR023394">
    <property type="entry name" value="Sec7_C_sf"/>
</dbReference>
<dbReference type="InterPro" id="IPR035999">
    <property type="entry name" value="Sec7_dom_sf"/>
</dbReference>
<gene>
    <name evidence="3" type="ORF">QBC37DRAFT_380330</name>
</gene>
<feature type="compositionally biased region" description="Low complexity" evidence="1">
    <location>
        <begin position="457"/>
        <end position="476"/>
    </location>
</feature>
<feature type="domain" description="SEC7" evidence="2">
    <location>
        <begin position="791"/>
        <end position="961"/>
    </location>
</feature>
<feature type="region of interest" description="Disordered" evidence="1">
    <location>
        <begin position="1"/>
        <end position="140"/>
    </location>
</feature>
<feature type="compositionally biased region" description="Low complexity" evidence="1">
    <location>
        <begin position="227"/>
        <end position="248"/>
    </location>
</feature>
<feature type="region of interest" description="Disordered" evidence="1">
    <location>
        <begin position="1592"/>
        <end position="1636"/>
    </location>
</feature>
<feature type="compositionally biased region" description="Acidic residues" evidence="1">
    <location>
        <begin position="1597"/>
        <end position="1627"/>
    </location>
</feature>
<reference evidence="3" key="1">
    <citation type="journal article" date="2023" name="Mol. Phylogenet. Evol.">
        <title>Genome-scale phylogeny and comparative genomics of the fungal order Sordariales.</title>
        <authorList>
            <person name="Hensen N."/>
            <person name="Bonometti L."/>
            <person name="Westerberg I."/>
            <person name="Brannstrom I.O."/>
            <person name="Guillou S."/>
            <person name="Cros-Aarteil S."/>
            <person name="Calhoun S."/>
            <person name="Haridas S."/>
            <person name="Kuo A."/>
            <person name="Mondo S."/>
            <person name="Pangilinan J."/>
            <person name="Riley R."/>
            <person name="LaButti K."/>
            <person name="Andreopoulos B."/>
            <person name="Lipzen A."/>
            <person name="Chen C."/>
            <person name="Yan M."/>
            <person name="Daum C."/>
            <person name="Ng V."/>
            <person name="Clum A."/>
            <person name="Steindorff A."/>
            <person name="Ohm R.A."/>
            <person name="Martin F."/>
            <person name="Silar P."/>
            <person name="Natvig D.O."/>
            <person name="Lalanne C."/>
            <person name="Gautier V."/>
            <person name="Ament-Velasquez S.L."/>
            <person name="Kruys A."/>
            <person name="Hutchinson M.I."/>
            <person name="Powell A.J."/>
            <person name="Barry K."/>
            <person name="Miller A.N."/>
            <person name="Grigoriev I.V."/>
            <person name="Debuchy R."/>
            <person name="Gladieux P."/>
            <person name="Hiltunen Thoren M."/>
            <person name="Johannesson H."/>
        </authorList>
    </citation>
    <scope>NUCLEOTIDE SEQUENCE</scope>
    <source>
        <strain evidence="3">PSN293</strain>
    </source>
</reference>
<dbReference type="InterPro" id="IPR041681">
    <property type="entry name" value="PH_9"/>
</dbReference>
<feature type="compositionally biased region" description="Polar residues" evidence="1">
    <location>
        <begin position="568"/>
        <end position="579"/>
    </location>
</feature>
<dbReference type="GO" id="GO:0032012">
    <property type="term" value="P:regulation of ARF protein signal transduction"/>
    <property type="evidence" value="ECO:0007669"/>
    <property type="project" value="InterPro"/>
</dbReference>
<feature type="compositionally biased region" description="Basic and acidic residues" evidence="1">
    <location>
        <begin position="401"/>
        <end position="412"/>
    </location>
</feature>
<feature type="compositionally biased region" description="Basic residues" evidence="1">
    <location>
        <begin position="266"/>
        <end position="276"/>
    </location>
</feature>
<dbReference type="EMBL" id="MU858313">
    <property type="protein sequence ID" value="KAK4207191.1"/>
    <property type="molecule type" value="Genomic_DNA"/>
</dbReference>
<dbReference type="PROSITE" id="PS50190">
    <property type="entry name" value="SEC7"/>
    <property type="match status" value="1"/>
</dbReference>
<proteinExistence type="predicted"/>
<feature type="compositionally biased region" description="Basic and acidic residues" evidence="1">
    <location>
        <begin position="113"/>
        <end position="132"/>
    </location>
</feature>
<evidence type="ECO:0000256" key="1">
    <source>
        <dbReference type="SAM" id="MobiDB-lite"/>
    </source>
</evidence>
<feature type="region of interest" description="Disordered" evidence="1">
    <location>
        <begin position="1395"/>
        <end position="1420"/>
    </location>
</feature>
<sequence length="1649" mass="180287">MDSPDSVTGYRDHRRKPELNINTSASAGNLRSRDRERERERERDRERDRDSMPQTPPDRVPPAPSKGKGTSASGGRALRVPTSTTRDAADMESFLESLTPVDVPMPMPMLNSPRDKINDRPDPRSNPRDSHDLSLSPRQVTRDSLVANMLLSLDQLSMGQIDGSFGGGGGSGPRTNYGESTYSYGDDDRRAMTFSNFSSRTTRPNTNGHGYSYSSDLEGADDASRVSSQPSRGRRSNSSSGFQSSLGRINSMREVSHQRSIPGTPRHLHSRGRKGSKSSSTNSIDAGYAQVLSSQRWARGIGGRSSSFDYGETRSTTAPPTGTATMSSQSPWHIEFSKSFFDNNNDEYEAAPTPTVPGGPRRLATVPSMPVMPPPEPKSPKLSSLERRRSTRSSKSATVGRKSDPKHKDARDAPPMPAFELDSAPAPLVGYEKSKEAIAAPATQPKEKQGFFRRMFGSSKTSFLGGSSSPQPSPASIDTSASRAGSQSKPPSRDSQHQHGAAHTLQKKTSSFFRRRKQSISDAEPPPIPTVPAVPPTNKLPIPKFDANPPKPEPSPVTSLRRAMDPFLQNSPTTPTRATPGSHPLASFEPAPDSSPAGDTRPSTPPPNGSDTERRRHTRGFSPDYTPDPKAVIRPVRPDSADEAEVMGPPLINTPSRQPPEPPAQSPPRSFLQDNSDSEDSPKRLRKPQPTPVRNEGGLKPVMESDKRRRSPSPTVSKSKSSPNLGRSREELRASMRADSKLSPSSSQFNESRDSNNLGLPIEGTEGSIHKAGSRLPSLNIVSAEPSPSGPRTGDSLNHSGDSIDEPHFVIGDPTEDDRQKAKKIFDGDEEYLSRDRAAAWMGEEGTVRQRTLRAYMDLYDFENQTIVSSLRSLCQRLLLRAETQQVDRILVAFSKRWCDCNPNHGFKTSDVIHTICYSIILLNTDLHMADIEHKMTRSQFIKNTMTTIRQAVEDSIPEAYERPSILPGRGSILGEPDGRTSLEHEYRHNSFRASFKPPPRPGSALGMFSDRQADHHETSGPLVRAPFEGSIRGWESQVEMVLKDIYSSIRDDCLPLFGGAEQSLHPNPNGLSVMGMLKRSPSVLSKAPSEGVTSTRGRIPESIKANSSRWNSKSRSRPRGFGTGFSSSRTSFDDGTSVWSPTESSATWSKASLGRTHTSMSMDSFGSSYPRGDYHQSIGFANALSQAIIREDNTLDTPPRTEEMKSEQMMEDDSLELAGPPWIKEGIVTHKHHLDGIDKRAKDRNWTEVFAVIQKGTLSLFSFAPNKSMRNKGRLRGHLGGGIAKGAVVGGGNWQENATNLGTFSLRQTLASALPPPGYSRSRPHVWALSLPTGAVHLFQVGTPEISKEFVSTANYWGARLSTHPLVGGVSNIEYGWSDAIINNALVNAINDSNSNLPARPGTSMSNRKGGHSRPGSDANAAAVVASMGRSSMQSRSSMRSSSFDFALNRPGSGSSGVLGNIGAATLPSRHGHGHGHKLPGDRIHIAEWTPPTQSMRPSNFSEQEQREALLNYVRTIEEELTAHNQLRSPMLLAFTPRSSNAVKAMANWERKSEYLLREIVKFRTYVDCLSAAGQRKAEIYAERETARRALRGEDVESDHEEHDEEGDATILEDDIAEEEKKEEEDMGKGKGIEKDAVVEVTSSLVAA</sequence>
<keyword evidence="4" id="KW-1185">Reference proteome</keyword>
<organism evidence="3 4">
    <name type="scientific">Rhypophila decipiens</name>
    <dbReference type="NCBI Taxonomy" id="261697"/>
    <lineage>
        <taxon>Eukaryota</taxon>
        <taxon>Fungi</taxon>
        <taxon>Dikarya</taxon>
        <taxon>Ascomycota</taxon>
        <taxon>Pezizomycotina</taxon>
        <taxon>Sordariomycetes</taxon>
        <taxon>Sordariomycetidae</taxon>
        <taxon>Sordariales</taxon>
        <taxon>Naviculisporaceae</taxon>
        <taxon>Rhypophila</taxon>
    </lineage>
</organism>
<dbReference type="Proteomes" id="UP001301769">
    <property type="component" value="Unassembled WGS sequence"/>
</dbReference>
<feature type="region of interest" description="Disordered" evidence="1">
    <location>
        <begin position="343"/>
        <end position="817"/>
    </location>
</feature>
<dbReference type="GO" id="GO:0005085">
    <property type="term" value="F:guanyl-nucleotide exchange factor activity"/>
    <property type="evidence" value="ECO:0007669"/>
    <property type="project" value="InterPro"/>
</dbReference>
<feature type="compositionally biased region" description="Polar residues" evidence="1">
    <location>
        <begin position="1395"/>
        <end position="1408"/>
    </location>
</feature>